<feature type="signal peptide" evidence="12">
    <location>
        <begin position="1"/>
        <end position="29"/>
    </location>
</feature>
<sequence length="553" mass="56986">MSGSNTFGFNRLSSLIAAVLVCSPCSALAGQVVTSGLETGERYDGFIVKYRAGSAERSDVAKVKSALAKAGKSAIGTASLSLSHSRRLAVGADLLKSSSKLDRVQAEALMRKLAADPSVEYVQVNGRLYPAMTPNDTDYGRQWGFSGANGIRAQPAWDRATGRGVVVAVLDTGITDHPDLNGNVLPGYDFVSDAANARDGNGRDDNPADEGDWNKDANLCRVRDSGWHGTHVAGTVAASANNAAGVAGTAFGAQIVPVRVLARCGGTFADIADAITWSSGGDVPGVPANQNPAEVINMSLGGGGACSRVLQDAIDGAVGRGTTVVVAAGNDAMDAAEFQPASCANVIAVAATNEDGSAAWFTNFGASVDVAAPGTDIYSTLNTGLTTPAVASYAASSGTSMAAPHVAGVVALAQSIADVPRTPAQIETLIKDNATRFAVAPDNAIGSGIVNAEAVVNAVAPQRQWYLYRNTLLSIDGAGQAVCITPQGRPAECYQLPRTDREYLRQLIATATAAGRTLACGSQTYVNAWGAVSSDRNHWCNAFPRERPALQPL</sequence>
<dbReference type="InterPro" id="IPR000209">
    <property type="entry name" value="Peptidase_S8/S53_dom"/>
</dbReference>
<dbReference type="RefSeq" id="WP_363800133.1">
    <property type="nucleotide sequence ID" value="NZ_CP159925.1"/>
</dbReference>
<evidence type="ECO:0000256" key="7">
    <source>
        <dbReference type="ARBA" id="ARBA00022825"/>
    </source>
</evidence>
<dbReference type="GO" id="GO:0004252">
    <property type="term" value="F:serine-type endopeptidase activity"/>
    <property type="evidence" value="ECO:0007669"/>
    <property type="project" value="UniProtKB-UniRule"/>
</dbReference>
<evidence type="ECO:0000256" key="5">
    <source>
        <dbReference type="ARBA" id="ARBA00022729"/>
    </source>
</evidence>
<proteinExistence type="inferred from homology"/>
<dbReference type="GO" id="GO:0005576">
    <property type="term" value="C:extracellular region"/>
    <property type="evidence" value="ECO:0007669"/>
    <property type="project" value="UniProtKB-SubCell"/>
</dbReference>
<evidence type="ECO:0000313" key="14">
    <source>
        <dbReference type="EMBL" id="XCO76865.1"/>
    </source>
</evidence>
<dbReference type="PROSITE" id="PS00136">
    <property type="entry name" value="SUBTILASE_ASP"/>
    <property type="match status" value="1"/>
</dbReference>
<keyword evidence="3" id="KW-0964">Secreted</keyword>
<evidence type="ECO:0000256" key="9">
    <source>
        <dbReference type="PROSITE-ProRule" id="PRU01240"/>
    </source>
</evidence>
<dbReference type="GO" id="GO:0006508">
    <property type="term" value="P:proteolysis"/>
    <property type="evidence" value="ECO:0007669"/>
    <property type="project" value="UniProtKB-KW"/>
</dbReference>
<dbReference type="PANTHER" id="PTHR43806:SF11">
    <property type="entry name" value="CEREVISIN-RELATED"/>
    <property type="match status" value="1"/>
</dbReference>
<keyword evidence="7 9" id="KW-0720">Serine protease</keyword>
<evidence type="ECO:0000256" key="10">
    <source>
        <dbReference type="RuleBase" id="RU003355"/>
    </source>
</evidence>
<keyword evidence="5 12" id="KW-0732">Signal</keyword>
<organism evidence="14">
    <name type="scientific">Lysobacter firmicutimachus</name>
    <dbReference type="NCBI Taxonomy" id="1792846"/>
    <lineage>
        <taxon>Bacteria</taxon>
        <taxon>Pseudomonadati</taxon>
        <taxon>Pseudomonadota</taxon>
        <taxon>Gammaproteobacteria</taxon>
        <taxon>Lysobacterales</taxon>
        <taxon>Lysobacteraceae</taxon>
        <taxon>Lysobacter</taxon>
    </lineage>
</organism>
<dbReference type="PRINTS" id="PR00723">
    <property type="entry name" value="SUBTILISIN"/>
</dbReference>
<evidence type="ECO:0000256" key="8">
    <source>
        <dbReference type="ARBA" id="ARBA00023145"/>
    </source>
</evidence>
<gene>
    <name evidence="14" type="ORF">ABU614_08795</name>
</gene>
<dbReference type="InterPro" id="IPR036852">
    <property type="entry name" value="Peptidase_S8/S53_dom_sf"/>
</dbReference>
<dbReference type="PANTHER" id="PTHR43806">
    <property type="entry name" value="PEPTIDASE S8"/>
    <property type="match status" value="1"/>
</dbReference>
<dbReference type="AlphaFoldDB" id="A0AAU8N052"/>
<reference evidence="14" key="1">
    <citation type="submission" date="2024-06" db="EMBL/GenBank/DDBJ databases">
        <authorList>
            <person name="Li S."/>
        </authorList>
    </citation>
    <scope>NUCLEOTIDE SEQUENCE</scope>
    <source>
        <strain evidence="14">SR10</strain>
    </source>
</reference>
<evidence type="ECO:0000256" key="2">
    <source>
        <dbReference type="ARBA" id="ARBA00011073"/>
    </source>
</evidence>
<feature type="chain" id="PRO_5043919335" evidence="12">
    <location>
        <begin position="30"/>
        <end position="553"/>
    </location>
</feature>
<dbReference type="InterPro" id="IPR023827">
    <property type="entry name" value="Peptidase_S8_Asp-AS"/>
</dbReference>
<keyword evidence="8" id="KW-0865">Zymogen</keyword>
<dbReference type="PROSITE" id="PS00137">
    <property type="entry name" value="SUBTILASE_HIS"/>
    <property type="match status" value="1"/>
</dbReference>
<dbReference type="FunFam" id="3.40.50.200:FF:000022">
    <property type="entry name" value="Extracellular protease"/>
    <property type="match status" value="1"/>
</dbReference>
<feature type="domain" description="Peptidase S8/S53" evidence="13">
    <location>
        <begin position="162"/>
        <end position="448"/>
    </location>
</feature>
<keyword evidence="6 9" id="KW-0378">Hydrolase</keyword>
<dbReference type="Gene3D" id="3.40.50.200">
    <property type="entry name" value="Peptidase S8/S53 domain"/>
    <property type="match status" value="1"/>
</dbReference>
<evidence type="ECO:0000256" key="12">
    <source>
        <dbReference type="SAM" id="SignalP"/>
    </source>
</evidence>
<feature type="region of interest" description="Disordered" evidence="11">
    <location>
        <begin position="196"/>
        <end position="215"/>
    </location>
</feature>
<evidence type="ECO:0000256" key="3">
    <source>
        <dbReference type="ARBA" id="ARBA00022525"/>
    </source>
</evidence>
<evidence type="ECO:0000256" key="4">
    <source>
        <dbReference type="ARBA" id="ARBA00022670"/>
    </source>
</evidence>
<dbReference type="InterPro" id="IPR022398">
    <property type="entry name" value="Peptidase_S8_His-AS"/>
</dbReference>
<keyword evidence="4 9" id="KW-0645">Protease</keyword>
<dbReference type="EC" id="3.4.-.-" evidence="14"/>
<dbReference type="InterPro" id="IPR023828">
    <property type="entry name" value="Peptidase_S8_Ser-AS"/>
</dbReference>
<evidence type="ECO:0000259" key="13">
    <source>
        <dbReference type="Pfam" id="PF00082"/>
    </source>
</evidence>
<dbReference type="Pfam" id="PF00082">
    <property type="entry name" value="Peptidase_S8"/>
    <property type="match status" value="1"/>
</dbReference>
<dbReference type="InterPro" id="IPR034176">
    <property type="entry name" value="Peptidases_S8_13"/>
</dbReference>
<feature type="active site" description="Charge relay system" evidence="9">
    <location>
        <position position="228"/>
    </location>
</feature>
<dbReference type="CDD" id="cd07496">
    <property type="entry name" value="Peptidases_S8_13"/>
    <property type="match status" value="1"/>
</dbReference>
<dbReference type="InterPro" id="IPR050131">
    <property type="entry name" value="Peptidase_S8_subtilisin-like"/>
</dbReference>
<feature type="active site" description="Charge relay system" evidence="9">
    <location>
        <position position="171"/>
    </location>
</feature>
<dbReference type="SUPFAM" id="SSF52743">
    <property type="entry name" value="Subtilisin-like"/>
    <property type="match status" value="1"/>
</dbReference>
<name>A0AAU8N052_9GAMM</name>
<evidence type="ECO:0000256" key="11">
    <source>
        <dbReference type="SAM" id="MobiDB-lite"/>
    </source>
</evidence>
<comment type="subcellular location">
    <subcellularLocation>
        <location evidence="1">Secreted</location>
    </subcellularLocation>
</comment>
<evidence type="ECO:0000256" key="6">
    <source>
        <dbReference type="ARBA" id="ARBA00022801"/>
    </source>
</evidence>
<feature type="active site" description="Charge relay system" evidence="9">
    <location>
        <position position="400"/>
    </location>
</feature>
<comment type="similarity">
    <text evidence="2 9 10">Belongs to the peptidase S8 family.</text>
</comment>
<accession>A0AAU8N052</accession>
<dbReference type="PROSITE" id="PS51892">
    <property type="entry name" value="SUBTILASE"/>
    <property type="match status" value="1"/>
</dbReference>
<dbReference type="PROSITE" id="PS00138">
    <property type="entry name" value="SUBTILASE_SER"/>
    <property type="match status" value="1"/>
</dbReference>
<dbReference type="InterPro" id="IPR015500">
    <property type="entry name" value="Peptidase_S8_subtilisin-rel"/>
</dbReference>
<evidence type="ECO:0000256" key="1">
    <source>
        <dbReference type="ARBA" id="ARBA00004613"/>
    </source>
</evidence>
<dbReference type="EMBL" id="CP159925">
    <property type="protein sequence ID" value="XCO76865.1"/>
    <property type="molecule type" value="Genomic_DNA"/>
</dbReference>
<protein>
    <submittedName>
        <fullName evidence="14">S8 family peptidase</fullName>
        <ecNumber evidence="14">3.4.-.-</ecNumber>
    </submittedName>
</protein>